<comment type="catalytic activity">
    <reaction evidence="3">
        <text>(6R)-10-formyltetrahydrofolate + H2O = (6S)-5,6,7,8-tetrahydrofolate + formate + H(+)</text>
        <dbReference type="Rhea" id="RHEA:19833"/>
        <dbReference type="ChEBI" id="CHEBI:15377"/>
        <dbReference type="ChEBI" id="CHEBI:15378"/>
        <dbReference type="ChEBI" id="CHEBI:15740"/>
        <dbReference type="ChEBI" id="CHEBI:57453"/>
        <dbReference type="ChEBI" id="CHEBI:195366"/>
        <dbReference type="EC" id="3.5.1.10"/>
    </reaction>
</comment>
<dbReference type="CDD" id="cd08648">
    <property type="entry name" value="FMT_core_Formyl-FH4-Hydrolase_C"/>
    <property type="match status" value="1"/>
</dbReference>
<dbReference type="NCBIfam" id="TIGR00655">
    <property type="entry name" value="PurU"/>
    <property type="match status" value="1"/>
</dbReference>
<evidence type="ECO:0000313" key="6">
    <source>
        <dbReference type="EMBL" id="TDQ50837.1"/>
    </source>
</evidence>
<comment type="similarity">
    <text evidence="3">Belongs to the PurU family.</text>
</comment>
<comment type="function">
    <text evidence="3">Catalyzes the hydrolysis of 10-formyltetrahydrofolate (formyl-FH4) to formate and tetrahydrofolate (FH4).</text>
</comment>
<keyword evidence="7" id="KW-1185">Reference proteome</keyword>
<dbReference type="InterPro" id="IPR002376">
    <property type="entry name" value="Formyl_transf_N"/>
</dbReference>
<accession>A0A4V3D890</accession>
<dbReference type="GO" id="GO:0006730">
    <property type="term" value="P:one-carbon metabolic process"/>
    <property type="evidence" value="ECO:0007669"/>
    <property type="project" value="UniProtKB-KW"/>
</dbReference>
<dbReference type="GO" id="GO:0008864">
    <property type="term" value="F:formyltetrahydrofolate deformylase activity"/>
    <property type="evidence" value="ECO:0007669"/>
    <property type="project" value="UniProtKB-UniRule"/>
</dbReference>
<dbReference type="UniPathway" id="UPA00074">
    <property type="reaction ID" value="UER00170"/>
</dbReference>
<dbReference type="OrthoDB" id="9806170at2"/>
<evidence type="ECO:0000256" key="1">
    <source>
        <dbReference type="ARBA" id="ARBA00022563"/>
    </source>
</evidence>
<dbReference type="SUPFAM" id="SSF53328">
    <property type="entry name" value="Formyltransferase"/>
    <property type="match status" value="1"/>
</dbReference>
<dbReference type="InterPro" id="IPR044074">
    <property type="entry name" value="PurU_ACT"/>
</dbReference>
<dbReference type="InterPro" id="IPR002912">
    <property type="entry name" value="ACT_dom"/>
</dbReference>
<dbReference type="InterPro" id="IPR036477">
    <property type="entry name" value="Formyl_transf_N_sf"/>
</dbReference>
<dbReference type="HAMAP" id="MF_01927">
    <property type="entry name" value="PurU"/>
    <property type="match status" value="1"/>
</dbReference>
<dbReference type="NCBIfam" id="NF004684">
    <property type="entry name" value="PRK06027.1"/>
    <property type="match status" value="1"/>
</dbReference>
<evidence type="ECO:0000313" key="7">
    <source>
        <dbReference type="Proteomes" id="UP000295705"/>
    </source>
</evidence>
<organism evidence="6 7">
    <name type="scientific">Actinomycetospora succinea</name>
    <dbReference type="NCBI Taxonomy" id="663603"/>
    <lineage>
        <taxon>Bacteria</taxon>
        <taxon>Bacillati</taxon>
        <taxon>Actinomycetota</taxon>
        <taxon>Actinomycetes</taxon>
        <taxon>Pseudonocardiales</taxon>
        <taxon>Pseudonocardiaceae</taxon>
        <taxon>Actinomycetospora</taxon>
    </lineage>
</organism>
<keyword evidence="3" id="KW-0658">Purine biosynthesis</keyword>
<evidence type="ECO:0000256" key="4">
    <source>
        <dbReference type="NCBIfam" id="TIGR00655"/>
    </source>
</evidence>
<evidence type="ECO:0000256" key="3">
    <source>
        <dbReference type="HAMAP-Rule" id="MF_01927"/>
    </source>
</evidence>
<dbReference type="PRINTS" id="PR01575">
    <property type="entry name" value="FFH4HYDRLASE"/>
</dbReference>
<dbReference type="AlphaFoldDB" id="A0A4V3D890"/>
<reference evidence="6 7" key="1">
    <citation type="submission" date="2019-03" db="EMBL/GenBank/DDBJ databases">
        <title>Genomic Encyclopedia of Type Strains, Phase IV (KMG-IV): sequencing the most valuable type-strain genomes for metagenomic binning, comparative biology and taxonomic classification.</title>
        <authorList>
            <person name="Goeker M."/>
        </authorList>
    </citation>
    <scope>NUCLEOTIDE SEQUENCE [LARGE SCALE GENOMIC DNA]</scope>
    <source>
        <strain evidence="6 7">DSM 45775</strain>
    </source>
</reference>
<comment type="pathway">
    <text evidence="3">Purine metabolism; IMP biosynthesis via de novo pathway; formate from 10-formyl-5,6,7,8-tetrahydrofolate: step 1/1.</text>
</comment>
<dbReference type="CDD" id="cd04875">
    <property type="entry name" value="ACT_F4HF-DF"/>
    <property type="match status" value="1"/>
</dbReference>
<dbReference type="PIRSF" id="PIRSF036480">
    <property type="entry name" value="FormyFH4_hydr"/>
    <property type="match status" value="1"/>
</dbReference>
<dbReference type="EC" id="3.5.1.10" evidence="3 4"/>
<dbReference type="InterPro" id="IPR004810">
    <property type="entry name" value="PurU"/>
</dbReference>
<protein>
    <recommendedName>
        <fullName evidence="3 4">Formyltetrahydrofolate deformylase</fullName>
        <ecNumber evidence="3 4">3.5.1.10</ecNumber>
    </recommendedName>
    <alternativeName>
        <fullName evidence="3">Formyl-FH(4) hydrolase</fullName>
    </alternativeName>
</protein>
<dbReference type="PANTHER" id="PTHR42706">
    <property type="entry name" value="FORMYLTETRAHYDROFOLATE DEFORMYLASE"/>
    <property type="match status" value="1"/>
</dbReference>
<dbReference type="Proteomes" id="UP000295705">
    <property type="component" value="Unassembled WGS sequence"/>
</dbReference>
<feature type="active site" evidence="3">
    <location>
        <position position="237"/>
    </location>
</feature>
<dbReference type="InterPro" id="IPR041729">
    <property type="entry name" value="Formyl-FH4-Hydrolase_C"/>
</dbReference>
<dbReference type="RefSeq" id="WP_133828909.1">
    <property type="nucleotide sequence ID" value="NZ_BAABHR010000003.1"/>
</dbReference>
<dbReference type="InterPro" id="IPR045865">
    <property type="entry name" value="ACT-like_dom_sf"/>
</dbReference>
<dbReference type="PANTHER" id="PTHR42706:SF1">
    <property type="entry name" value="FORMYLTETRAHYDROFOLATE DEFORMYLASE 2, MITOCHONDRIAL"/>
    <property type="match status" value="1"/>
</dbReference>
<evidence type="ECO:0000256" key="2">
    <source>
        <dbReference type="ARBA" id="ARBA00022801"/>
    </source>
</evidence>
<keyword evidence="2 3" id="KW-0378">Hydrolase</keyword>
<dbReference type="Gene3D" id="3.40.50.170">
    <property type="entry name" value="Formyl transferase, N-terminal domain"/>
    <property type="match status" value="1"/>
</dbReference>
<dbReference type="PROSITE" id="PS51671">
    <property type="entry name" value="ACT"/>
    <property type="match status" value="1"/>
</dbReference>
<dbReference type="EMBL" id="SNYO01000009">
    <property type="protein sequence ID" value="TDQ50837.1"/>
    <property type="molecule type" value="Genomic_DNA"/>
</dbReference>
<gene>
    <name evidence="3" type="primary">purU</name>
    <name evidence="6" type="ORF">EV188_10945</name>
</gene>
<comment type="caution">
    <text evidence="6">The sequence shown here is derived from an EMBL/GenBank/DDBJ whole genome shotgun (WGS) entry which is preliminary data.</text>
</comment>
<feature type="domain" description="ACT" evidence="5">
    <location>
        <begin position="14"/>
        <end position="87"/>
    </location>
</feature>
<dbReference type="Pfam" id="PF00551">
    <property type="entry name" value="Formyl_trans_N"/>
    <property type="match status" value="1"/>
</dbReference>
<evidence type="ECO:0000259" key="5">
    <source>
        <dbReference type="PROSITE" id="PS51671"/>
    </source>
</evidence>
<proteinExistence type="inferred from homology"/>
<dbReference type="Pfam" id="PF01842">
    <property type="entry name" value="ACT"/>
    <property type="match status" value="1"/>
</dbReference>
<keyword evidence="1 3" id="KW-0554">One-carbon metabolism</keyword>
<dbReference type="Gene3D" id="3.30.70.260">
    <property type="match status" value="1"/>
</dbReference>
<sequence length="292" mass="32634">MDATRTLPDPEVGRLLVSCEDGPGIVAAISGFLHARGANIVQSDQQTTDPVGGRFFLRIVFRMPELPQWLPALEEEFAAEVAERFAMSFRMRAASVPTRVALFVSRYDHCLLDLLWRWRRGELLVDVVQVVSNHPDLQKEVASFDVPYAHIPVTRDTKPEAERQQAELLEGRVDLVVLARYMQVLTGGFLERIGVPAINIHHSFLPAFAGAGPYEQAKTRGVKLVGATAHYVTEDLDEGPIIEQDVARVSHRDRVADITRRGADVERNVLARAVTWHCEDRVLLDGHSTIVF</sequence>
<dbReference type="GO" id="GO:0006189">
    <property type="term" value="P:'de novo' IMP biosynthetic process"/>
    <property type="evidence" value="ECO:0007669"/>
    <property type="project" value="UniProtKB-UniRule"/>
</dbReference>
<name>A0A4V3D890_9PSEU</name>
<dbReference type="SUPFAM" id="SSF55021">
    <property type="entry name" value="ACT-like"/>
    <property type="match status" value="1"/>
</dbReference>